<comment type="caution">
    <text evidence="2">The sequence shown here is derived from an EMBL/GenBank/DDBJ whole genome shotgun (WGS) entry which is preliminary data.</text>
</comment>
<organism evidence="2 3">
    <name type="scientific">Nesterenkonia lacusekhoensis</name>
    <dbReference type="NCBI Taxonomy" id="150832"/>
    <lineage>
        <taxon>Bacteria</taxon>
        <taxon>Bacillati</taxon>
        <taxon>Actinomycetota</taxon>
        <taxon>Actinomycetes</taxon>
        <taxon>Micrococcales</taxon>
        <taxon>Micrococcaceae</taxon>
        <taxon>Nesterenkonia</taxon>
    </lineage>
</organism>
<proteinExistence type="predicted"/>
<sequence>MSRTDTLFSQISSETDTFLALAASALPPIPGARLERRAAEDPQDPECRMLPA</sequence>
<evidence type="ECO:0000313" key="2">
    <source>
        <dbReference type="EMBL" id="MBP2317105.1"/>
    </source>
</evidence>
<evidence type="ECO:0000256" key="1">
    <source>
        <dbReference type="SAM" id="MobiDB-lite"/>
    </source>
</evidence>
<dbReference type="Proteomes" id="UP001519331">
    <property type="component" value="Unassembled WGS sequence"/>
</dbReference>
<dbReference type="EMBL" id="JAGINX010000001">
    <property type="protein sequence ID" value="MBP2317105.1"/>
    <property type="molecule type" value="Genomic_DNA"/>
</dbReference>
<dbReference type="RefSeq" id="WP_210047328.1">
    <property type="nucleotide sequence ID" value="NZ_JAGINX010000001.1"/>
</dbReference>
<reference evidence="2 3" key="1">
    <citation type="submission" date="2021-03" db="EMBL/GenBank/DDBJ databases">
        <title>Sequencing the genomes of 1000 actinobacteria strains.</title>
        <authorList>
            <person name="Klenk H.-P."/>
        </authorList>
    </citation>
    <scope>NUCLEOTIDE SEQUENCE [LARGE SCALE GENOMIC DNA]</scope>
    <source>
        <strain evidence="2 3">DSM 12544</strain>
    </source>
</reference>
<protein>
    <submittedName>
        <fullName evidence="2">Uncharacterized protein</fullName>
    </submittedName>
</protein>
<accession>A0ABS4SYY5</accession>
<gene>
    <name evidence="2" type="ORF">JOF45_000124</name>
</gene>
<keyword evidence="3" id="KW-1185">Reference proteome</keyword>
<evidence type="ECO:0000313" key="3">
    <source>
        <dbReference type="Proteomes" id="UP001519331"/>
    </source>
</evidence>
<feature type="region of interest" description="Disordered" evidence="1">
    <location>
        <begin position="32"/>
        <end position="52"/>
    </location>
</feature>
<name>A0ABS4SYY5_9MICC</name>